<keyword evidence="1" id="KW-1133">Transmembrane helix</keyword>
<sequence length="216" mass="25210">MKNKIWTFATWLWLLSVAILITIYGAWLLYPFEVDWLHLTLQVTFPKADLLDNFNVLMTYLTSPFSHTLSMPDFPSSAAGLKHFQDVKHLFHLTQALFVVLLYLSWCFLKNGIVNKTLFLHQRAFVWAAFLPVLIAVAGVLIGFEQFFTLFHEVLFPGDSTWLFNPATDPIIWVLPETFFLHCFILFFVAYEVLMLGLLLISRRQFTQRLKARKED</sequence>
<evidence type="ECO:0000256" key="1">
    <source>
        <dbReference type="SAM" id="Phobius"/>
    </source>
</evidence>
<protein>
    <submittedName>
        <fullName evidence="2">TIGR01906 family membrane protein</fullName>
    </submittedName>
</protein>
<dbReference type="AlphaFoldDB" id="A0A6N7X3T4"/>
<dbReference type="Pfam" id="PF07314">
    <property type="entry name" value="Lit"/>
    <property type="match status" value="1"/>
</dbReference>
<evidence type="ECO:0000313" key="2">
    <source>
        <dbReference type="EMBL" id="MST54271.1"/>
    </source>
</evidence>
<keyword evidence="5" id="KW-1185">Reference proteome</keyword>
<reference evidence="3 5" key="2">
    <citation type="submission" date="2022-12" db="EMBL/GenBank/DDBJ databases">
        <title>Streptococcus alactolyticus LGM, complete genome.</title>
        <authorList>
            <person name="Liu Z."/>
            <person name="Mu C."/>
            <person name="Zhu W."/>
        </authorList>
    </citation>
    <scope>NUCLEOTIDE SEQUENCE [LARGE SCALE GENOMIC DNA]</scope>
    <source>
        <strain evidence="3 5">LGM</strain>
    </source>
</reference>
<dbReference type="InterPro" id="IPR010178">
    <property type="entry name" value="Lit"/>
</dbReference>
<keyword evidence="1" id="KW-0472">Membrane</keyword>
<proteinExistence type="predicted"/>
<evidence type="ECO:0000313" key="5">
    <source>
        <dbReference type="Proteomes" id="UP001212085"/>
    </source>
</evidence>
<evidence type="ECO:0000313" key="3">
    <source>
        <dbReference type="EMBL" id="WBB05868.1"/>
    </source>
</evidence>
<feature type="transmembrane region" description="Helical" evidence="1">
    <location>
        <begin position="179"/>
        <end position="201"/>
    </location>
</feature>
<dbReference type="NCBIfam" id="TIGR01906">
    <property type="entry name" value="integ_TIGR01906"/>
    <property type="match status" value="1"/>
</dbReference>
<reference evidence="2 4" key="1">
    <citation type="submission" date="2019-08" db="EMBL/GenBank/DDBJ databases">
        <title>In-depth cultivation of the pig gut microbiome towards novel bacterial diversity and tailored functional studies.</title>
        <authorList>
            <person name="Wylensek D."/>
            <person name="Hitch T.C.A."/>
            <person name="Clavel T."/>
        </authorList>
    </citation>
    <scope>NUCLEOTIDE SEQUENCE [LARGE SCALE GENOMIC DNA]</scope>
    <source>
        <strain evidence="2 4">BL-178-WT-3A</strain>
    </source>
</reference>
<dbReference type="EMBL" id="VUNP01000038">
    <property type="protein sequence ID" value="MST54271.1"/>
    <property type="molecule type" value="Genomic_DNA"/>
</dbReference>
<feature type="transmembrane region" description="Helical" evidence="1">
    <location>
        <begin position="124"/>
        <end position="144"/>
    </location>
</feature>
<keyword evidence="1" id="KW-0812">Transmembrane</keyword>
<dbReference type="OrthoDB" id="9813051at2"/>
<dbReference type="RefSeq" id="WP_154455373.1">
    <property type="nucleotide sequence ID" value="NZ_BRXN01000048.1"/>
</dbReference>
<name>A0A6N7X3T4_STRAY</name>
<gene>
    <name evidence="2" type="ORF">FYJ82_07770</name>
    <name evidence="3" type="ORF">O6R09_06110</name>
</gene>
<accession>A0A6N7X3T4</accession>
<feature type="transmembrane region" description="Helical" evidence="1">
    <location>
        <begin position="12"/>
        <end position="30"/>
    </location>
</feature>
<feature type="transmembrane region" description="Helical" evidence="1">
    <location>
        <begin position="90"/>
        <end position="109"/>
    </location>
</feature>
<organism evidence="2 4">
    <name type="scientific">Streptococcus alactolyticus</name>
    <dbReference type="NCBI Taxonomy" id="29389"/>
    <lineage>
        <taxon>Bacteria</taxon>
        <taxon>Bacillati</taxon>
        <taxon>Bacillota</taxon>
        <taxon>Bacilli</taxon>
        <taxon>Lactobacillales</taxon>
        <taxon>Streptococcaceae</taxon>
        <taxon>Streptococcus</taxon>
    </lineage>
</organism>
<evidence type="ECO:0000313" key="4">
    <source>
        <dbReference type="Proteomes" id="UP000471052"/>
    </source>
</evidence>
<dbReference type="Proteomes" id="UP001212085">
    <property type="component" value="Chromosome"/>
</dbReference>
<dbReference type="EMBL" id="CP114883">
    <property type="protein sequence ID" value="WBB05868.1"/>
    <property type="molecule type" value="Genomic_DNA"/>
</dbReference>
<dbReference type="Proteomes" id="UP000471052">
    <property type="component" value="Unassembled WGS sequence"/>
</dbReference>